<feature type="region of interest" description="Disordered" evidence="5">
    <location>
        <begin position="90"/>
        <end position="142"/>
    </location>
</feature>
<evidence type="ECO:0000256" key="1">
    <source>
        <dbReference type="ARBA" id="ARBA00010541"/>
    </source>
</evidence>
<dbReference type="Pfam" id="PF13365">
    <property type="entry name" value="Trypsin_2"/>
    <property type="match status" value="1"/>
</dbReference>
<dbReference type="InterPro" id="IPR051201">
    <property type="entry name" value="Chloro_Bact_Ser_Proteases"/>
</dbReference>
<gene>
    <name evidence="7" type="ORF">PAUS00366_LOCUS3267</name>
</gene>
<dbReference type="Gene3D" id="2.40.10.10">
    <property type="entry name" value="Trypsin-like serine proteases"/>
    <property type="match status" value="2"/>
</dbReference>
<dbReference type="SUPFAM" id="SSF50156">
    <property type="entry name" value="PDZ domain-like"/>
    <property type="match status" value="1"/>
</dbReference>
<evidence type="ECO:0000256" key="5">
    <source>
        <dbReference type="SAM" id="MobiDB-lite"/>
    </source>
</evidence>
<evidence type="ECO:0000313" key="7">
    <source>
        <dbReference type="EMBL" id="CAE0710540.1"/>
    </source>
</evidence>
<dbReference type="PANTHER" id="PTHR43343">
    <property type="entry name" value="PEPTIDASE S12"/>
    <property type="match status" value="1"/>
</dbReference>
<feature type="signal peptide" evidence="6">
    <location>
        <begin position="1"/>
        <end position="29"/>
    </location>
</feature>
<dbReference type="SUPFAM" id="SSF50494">
    <property type="entry name" value="Trypsin-like serine proteases"/>
    <property type="match status" value="1"/>
</dbReference>
<protein>
    <recommendedName>
        <fullName evidence="8">PDZ domain-containing protein</fullName>
    </recommendedName>
</protein>
<evidence type="ECO:0000256" key="6">
    <source>
        <dbReference type="SAM" id="SignalP"/>
    </source>
</evidence>
<dbReference type="GO" id="GO:0006508">
    <property type="term" value="P:proteolysis"/>
    <property type="evidence" value="ECO:0007669"/>
    <property type="project" value="UniProtKB-KW"/>
</dbReference>
<accession>A0A7S4ABV9</accession>
<reference evidence="7" key="1">
    <citation type="submission" date="2021-01" db="EMBL/GenBank/DDBJ databases">
        <authorList>
            <person name="Corre E."/>
            <person name="Pelletier E."/>
            <person name="Niang G."/>
            <person name="Scheremetjew M."/>
            <person name="Finn R."/>
            <person name="Kale V."/>
            <person name="Holt S."/>
            <person name="Cochrane G."/>
            <person name="Meng A."/>
            <person name="Brown T."/>
            <person name="Cohen L."/>
        </authorList>
    </citation>
    <scope>NUCLEOTIDE SEQUENCE</scope>
    <source>
        <strain evidence="7">10249 10 AB</strain>
    </source>
</reference>
<feature type="chain" id="PRO_5031270961" description="PDZ domain-containing protein" evidence="6">
    <location>
        <begin position="30"/>
        <end position="529"/>
    </location>
</feature>
<dbReference type="InterPro" id="IPR009003">
    <property type="entry name" value="Peptidase_S1_PA"/>
</dbReference>
<feature type="compositionally biased region" description="Basic residues" evidence="5">
    <location>
        <begin position="105"/>
        <end position="119"/>
    </location>
</feature>
<proteinExistence type="inferred from homology"/>
<dbReference type="GO" id="GO:0008233">
    <property type="term" value="F:peptidase activity"/>
    <property type="evidence" value="ECO:0007669"/>
    <property type="project" value="UniProtKB-KW"/>
</dbReference>
<keyword evidence="2" id="KW-0645">Protease</keyword>
<evidence type="ECO:0008006" key="8">
    <source>
        <dbReference type="Google" id="ProtNLM"/>
    </source>
</evidence>
<keyword evidence="3" id="KW-0378">Hydrolase</keyword>
<evidence type="ECO:0000256" key="3">
    <source>
        <dbReference type="ARBA" id="ARBA00022801"/>
    </source>
</evidence>
<name>A0A7S4ABV9_9STRA</name>
<evidence type="ECO:0000256" key="2">
    <source>
        <dbReference type="ARBA" id="ARBA00022670"/>
    </source>
</evidence>
<keyword evidence="6" id="KW-0732">Signal</keyword>
<organism evidence="7">
    <name type="scientific">Pseudo-nitzschia australis</name>
    <dbReference type="NCBI Taxonomy" id="44445"/>
    <lineage>
        <taxon>Eukaryota</taxon>
        <taxon>Sar</taxon>
        <taxon>Stramenopiles</taxon>
        <taxon>Ochrophyta</taxon>
        <taxon>Bacillariophyta</taxon>
        <taxon>Bacillariophyceae</taxon>
        <taxon>Bacillariophycidae</taxon>
        <taxon>Bacillariales</taxon>
        <taxon>Bacillariaceae</taxon>
        <taxon>Pseudo-nitzschia</taxon>
    </lineage>
</organism>
<dbReference type="InterPro" id="IPR043504">
    <property type="entry name" value="Peptidase_S1_PA_chymotrypsin"/>
</dbReference>
<comment type="similarity">
    <text evidence="1">Belongs to the peptidase S1C family.</text>
</comment>
<dbReference type="InterPro" id="IPR036034">
    <property type="entry name" value="PDZ_sf"/>
</dbReference>
<dbReference type="Gene3D" id="2.30.42.10">
    <property type="match status" value="1"/>
</dbReference>
<sequence>MSPSATQSGNIFVCAWALLFVLSRDLVAAFQFQNPRLSIRHHTSHYSSDNNNRLGAFKISVDELEADLTPAERSITGVVRRCGPSVAFVNSVLPSSPTNRGGSIQRRRRNGRRTRRQQQQRRSEKNDDSSNNGLPRGTDLGSGSGFIVSPGYICTNFHVVEQAYSIRKNVKLAEHTFDEIAGNLTGGFISHDLLNITKSLIRRQFQGVFDEESLPNVYVRISSSSEYQKCRIVDVNTELDLAVLKIIDDSSSSKTNSDEDDLGNASSDATIVGGESIAFGSSSELLVGQTVVAIGNPFGLQSTVTSGVVSAVNREFRAGSARTPANTPIRNVIQTDAAINPGNSGGPLLNLKGEVVGINTAIITTSGSSAGIGFAVPADQIQPDVKRIIQNDRIENGQRPNQGWLGISVVRQDISTMAKYQNTTSSNSTTASTSIPLAKLNNWVGKVERNSPAYDAGIRSLVISSDGIVEYGDAIVALGGNEVTNFDELQTELESRVVGEQVALTVQDAEDKRRVVYVTLSRKPEKAEV</sequence>
<dbReference type="PANTHER" id="PTHR43343:SF3">
    <property type="entry name" value="PROTEASE DO-LIKE 8, CHLOROPLASTIC"/>
    <property type="match status" value="1"/>
</dbReference>
<dbReference type="AlphaFoldDB" id="A0A7S4ABV9"/>
<keyword evidence="4" id="KW-0843">Virulence</keyword>
<evidence type="ECO:0000256" key="4">
    <source>
        <dbReference type="ARBA" id="ARBA00023026"/>
    </source>
</evidence>
<dbReference type="EMBL" id="HBIX01004164">
    <property type="protein sequence ID" value="CAE0710540.1"/>
    <property type="molecule type" value="Transcribed_RNA"/>
</dbReference>